<protein>
    <submittedName>
        <fullName evidence="2">Uncharacterized protein</fullName>
    </submittedName>
</protein>
<accession>A0A699X9C9</accession>
<feature type="region of interest" description="Disordered" evidence="1">
    <location>
        <begin position="1"/>
        <end position="42"/>
    </location>
</feature>
<dbReference type="AlphaFoldDB" id="A0A699X9C9"/>
<feature type="compositionally biased region" description="Basic residues" evidence="1">
    <location>
        <begin position="13"/>
        <end position="23"/>
    </location>
</feature>
<evidence type="ECO:0000256" key="1">
    <source>
        <dbReference type="SAM" id="MobiDB-lite"/>
    </source>
</evidence>
<dbReference type="EMBL" id="BKCJ011829704">
    <property type="protein sequence ID" value="GFD56465.1"/>
    <property type="molecule type" value="Genomic_DNA"/>
</dbReference>
<evidence type="ECO:0000313" key="2">
    <source>
        <dbReference type="EMBL" id="GFD56465.1"/>
    </source>
</evidence>
<gene>
    <name evidence="2" type="ORF">Tci_928434</name>
</gene>
<reference evidence="2" key="1">
    <citation type="journal article" date="2019" name="Sci. Rep.">
        <title>Draft genome of Tanacetum cinerariifolium, the natural source of mosquito coil.</title>
        <authorList>
            <person name="Yamashiro T."/>
            <person name="Shiraishi A."/>
            <person name="Satake H."/>
            <person name="Nakayama K."/>
        </authorList>
    </citation>
    <scope>NUCLEOTIDE SEQUENCE</scope>
</reference>
<proteinExistence type="predicted"/>
<sequence length="42" mass="4349">RAAAGSGACGRHSAGRRRQRGWPRKAAPGPGQGPTAAEKRRP</sequence>
<comment type="caution">
    <text evidence="2">The sequence shown here is derived from an EMBL/GenBank/DDBJ whole genome shotgun (WGS) entry which is preliminary data.</text>
</comment>
<feature type="compositionally biased region" description="Low complexity" evidence="1">
    <location>
        <begin position="26"/>
        <end position="36"/>
    </location>
</feature>
<name>A0A699X9C9_TANCI</name>
<feature type="non-terminal residue" evidence="2">
    <location>
        <position position="1"/>
    </location>
</feature>
<organism evidence="2">
    <name type="scientific">Tanacetum cinerariifolium</name>
    <name type="common">Dalmatian daisy</name>
    <name type="synonym">Chrysanthemum cinerariifolium</name>
    <dbReference type="NCBI Taxonomy" id="118510"/>
    <lineage>
        <taxon>Eukaryota</taxon>
        <taxon>Viridiplantae</taxon>
        <taxon>Streptophyta</taxon>
        <taxon>Embryophyta</taxon>
        <taxon>Tracheophyta</taxon>
        <taxon>Spermatophyta</taxon>
        <taxon>Magnoliopsida</taxon>
        <taxon>eudicotyledons</taxon>
        <taxon>Gunneridae</taxon>
        <taxon>Pentapetalae</taxon>
        <taxon>asterids</taxon>
        <taxon>campanulids</taxon>
        <taxon>Asterales</taxon>
        <taxon>Asteraceae</taxon>
        <taxon>Asteroideae</taxon>
        <taxon>Anthemideae</taxon>
        <taxon>Anthemidinae</taxon>
        <taxon>Tanacetum</taxon>
    </lineage>
</organism>